<evidence type="ECO:0000313" key="3">
    <source>
        <dbReference type="Proteomes" id="UP000231878"/>
    </source>
</evidence>
<dbReference type="EMBL" id="PHRB01000019">
    <property type="protein sequence ID" value="PJO64680.1"/>
    <property type="molecule type" value="Genomic_DNA"/>
</dbReference>
<organism evidence="2 3">
    <name type="scientific">Burkholderia pseudomallei</name>
    <name type="common">Pseudomonas pseudomallei</name>
    <dbReference type="NCBI Taxonomy" id="28450"/>
    <lineage>
        <taxon>Bacteria</taxon>
        <taxon>Pseudomonadati</taxon>
        <taxon>Pseudomonadota</taxon>
        <taxon>Betaproteobacteria</taxon>
        <taxon>Burkholderiales</taxon>
        <taxon>Burkholderiaceae</taxon>
        <taxon>Burkholderia</taxon>
        <taxon>pseudomallei group</taxon>
    </lineage>
</organism>
<gene>
    <name evidence="2" type="ORF">CWD88_19615</name>
</gene>
<reference evidence="2 3" key="1">
    <citation type="submission" date="2017-11" db="EMBL/GenBank/DDBJ databases">
        <title>Molecular characterization of Burkholderia pseudomallei and closely related isolates from Vietnam.</title>
        <authorList>
            <person name="Ustinov D.V."/>
            <person name="Antonov A.S."/>
            <person name="Avdusheva E.F."/>
            <person name="Shpak I.M."/>
            <person name="Zakharova I.B."/>
            <person name="Thi L.A."/>
            <person name="Teteryatnikova N."/>
            <person name="Lopasteyskaya Y.A."/>
            <person name="Kuzyutina J.A."/>
            <person name="Ngo T.N."/>
            <person name="Victorov D.V."/>
        </authorList>
    </citation>
    <scope>NUCLEOTIDE SEQUENCE [LARGE SCALE GENOMIC DNA]</scope>
    <source>
        <strain evidence="2 3">V1512</strain>
    </source>
</reference>
<feature type="compositionally biased region" description="Basic and acidic residues" evidence="1">
    <location>
        <begin position="22"/>
        <end position="32"/>
    </location>
</feature>
<protein>
    <submittedName>
        <fullName evidence="2">Uncharacterized protein</fullName>
    </submittedName>
</protein>
<name>A0AAX0U7S7_BURPE</name>
<dbReference type="Proteomes" id="UP000231878">
    <property type="component" value="Unassembled WGS sequence"/>
</dbReference>
<proteinExistence type="predicted"/>
<accession>A0AAX0U7S7</accession>
<evidence type="ECO:0000256" key="1">
    <source>
        <dbReference type="SAM" id="MobiDB-lite"/>
    </source>
</evidence>
<evidence type="ECO:0000313" key="2">
    <source>
        <dbReference type="EMBL" id="PJO64680.1"/>
    </source>
</evidence>
<sequence length="85" mass="9155">MRDARCATPPIGRRPCVSRGGDAARNRRDGSPARRRVAIRQAAPTQAVRARRSTIRLNRPGAPPRIGARLAVARAAPPAATQARR</sequence>
<feature type="region of interest" description="Disordered" evidence="1">
    <location>
        <begin position="1"/>
        <end position="51"/>
    </location>
</feature>
<comment type="caution">
    <text evidence="2">The sequence shown here is derived from an EMBL/GenBank/DDBJ whole genome shotgun (WGS) entry which is preliminary data.</text>
</comment>
<dbReference type="AlphaFoldDB" id="A0AAX0U7S7"/>